<accession>A0A3N4S9U0</accession>
<dbReference type="RefSeq" id="WP_162871544.1">
    <property type="nucleotide sequence ID" value="NZ_RKQG01000001.1"/>
</dbReference>
<dbReference type="Proteomes" id="UP000266906">
    <property type="component" value="Unassembled WGS sequence"/>
</dbReference>
<reference evidence="1 2" key="1">
    <citation type="submission" date="2018-11" db="EMBL/GenBank/DDBJ databases">
        <title>Sequencing the genomes of 1000 actinobacteria strains.</title>
        <authorList>
            <person name="Klenk H.-P."/>
        </authorList>
    </citation>
    <scope>NUCLEOTIDE SEQUENCE [LARGE SCALE GENOMIC DNA]</scope>
    <source>
        <strain evidence="1 2">DSM 44781</strain>
    </source>
</reference>
<sequence>MSDTTSTPEDGITRICCLCFATGPEVVLAGTGGWLSGPAVEYWACPACAPTVARICGS</sequence>
<proteinExistence type="predicted"/>
<evidence type="ECO:0000313" key="2">
    <source>
        <dbReference type="Proteomes" id="UP000266906"/>
    </source>
</evidence>
<dbReference type="EMBL" id="RKQG01000001">
    <property type="protein sequence ID" value="RPE33214.1"/>
    <property type="molecule type" value="Genomic_DNA"/>
</dbReference>
<name>A0A3N4S9U0_9ACTN</name>
<organism evidence="1 2">
    <name type="scientific">Kitasatospora cineracea</name>
    <dbReference type="NCBI Taxonomy" id="88074"/>
    <lineage>
        <taxon>Bacteria</taxon>
        <taxon>Bacillati</taxon>
        <taxon>Actinomycetota</taxon>
        <taxon>Actinomycetes</taxon>
        <taxon>Kitasatosporales</taxon>
        <taxon>Streptomycetaceae</taxon>
        <taxon>Kitasatospora</taxon>
    </lineage>
</organism>
<comment type="caution">
    <text evidence="1">The sequence shown here is derived from an EMBL/GenBank/DDBJ whole genome shotgun (WGS) entry which is preliminary data.</text>
</comment>
<gene>
    <name evidence="1" type="ORF">EDD38_1493</name>
</gene>
<keyword evidence="2" id="KW-1185">Reference proteome</keyword>
<dbReference type="AlphaFoldDB" id="A0A3N4S9U0"/>
<evidence type="ECO:0000313" key="1">
    <source>
        <dbReference type="EMBL" id="RPE33214.1"/>
    </source>
</evidence>
<protein>
    <submittedName>
        <fullName evidence="1">Uncharacterized protein</fullName>
    </submittedName>
</protein>